<dbReference type="PANTHER" id="PTHR38457:SF1">
    <property type="entry name" value="REGULATOR ABRB-RELATED"/>
    <property type="match status" value="1"/>
</dbReference>
<dbReference type="GO" id="GO:0016020">
    <property type="term" value="C:membrane"/>
    <property type="evidence" value="ECO:0007669"/>
    <property type="project" value="InterPro"/>
</dbReference>
<evidence type="ECO:0000313" key="3">
    <source>
        <dbReference type="Proteomes" id="UP000185604"/>
    </source>
</evidence>
<dbReference type="GO" id="GO:0010468">
    <property type="term" value="P:regulation of gene expression"/>
    <property type="evidence" value="ECO:0007669"/>
    <property type="project" value="InterPro"/>
</dbReference>
<feature type="transmembrane region" description="Helical" evidence="1">
    <location>
        <begin position="299"/>
        <end position="319"/>
    </location>
</feature>
<organism evidence="2 3">
    <name type="scientific">Bacillus paralicheniformis</name>
    <dbReference type="NCBI Taxonomy" id="1648923"/>
    <lineage>
        <taxon>Bacteria</taxon>
        <taxon>Bacillati</taxon>
        <taxon>Bacillota</taxon>
        <taxon>Bacilli</taxon>
        <taxon>Bacillales</taxon>
        <taxon>Bacillaceae</taxon>
        <taxon>Bacillus</taxon>
    </lineage>
</organism>
<dbReference type="NCBIfam" id="TIGR03082">
    <property type="entry name" value="Gneg_AbrB_dup"/>
    <property type="match status" value="2"/>
</dbReference>
<proteinExistence type="predicted"/>
<evidence type="ECO:0000313" key="2">
    <source>
        <dbReference type="EMBL" id="OLF94869.1"/>
    </source>
</evidence>
<keyword evidence="1" id="KW-0812">Transmembrane</keyword>
<dbReference type="Pfam" id="PF05145">
    <property type="entry name" value="AbrB"/>
    <property type="match status" value="1"/>
</dbReference>
<evidence type="ECO:0000256" key="1">
    <source>
        <dbReference type="SAM" id="Phobius"/>
    </source>
</evidence>
<comment type="caution">
    <text evidence="2">The sequence shown here is derived from an EMBL/GenBank/DDBJ whole genome shotgun (WGS) entry which is preliminary data.</text>
</comment>
<feature type="transmembrane region" description="Helical" evidence="1">
    <location>
        <begin position="209"/>
        <end position="228"/>
    </location>
</feature>
<feature type="transmembrane region" description="Helical" evidence="1">
    <location>
        <begin position="240"/>
        <end position="260"/>
    </location>
</feature>
<dbReference type="PANTHER" id="PTHR38457">
    <property type="entry name" value="REGULATOR ABRB-RELATED"/>
    <property type="match status" value="1"/>
</dbReference>
<reference evidence="2 3" key="1">
    <citation type="journal article" date="2016" name="Front. Microbiol.">
        <title>High-Level Heat Resistance of Spores of Bacillus amyloliquefaciens and Bacillus licheniformis Results from the Presence of a spoVA Operon in a Tn1546 Transposon.</title>
        <authorList>
            <person name="Berendsen E.M."/>
            <person name="Koning R.A."/>
            <person name="Boekhorst J."/>
            <person name="de Jong A."/>
            <person name="Kuipers O.P."/>
            <person name="Wells-Bennik M.H."/>
        </authorList>
    </citation>
    <scope>NUCLEOTIDE SEQUENCE [LARGE SCALE GENOMIC DNA]</scope>
    <source>
        <strain evidence="2 3">B4121</strain>
    </source>
</reference>
<dbReference type="AlphaFoldDB" id="A0A7Z0WYY4"/>
<protein>
    <recommendedName>
        <fullName evidence="4">AbrB family transcriptional regulator</fullName>
    </recommendedName>
</protein>
<name>A0A7Z0WYY4_9BACI</name>
<feature type="transmembrane region" description="Helical" evidence="1">
    <location>
        <begin position="21"/>
        <end position="38"/>
    </location>
</feature>
<dbReference type="InterPro" id="IPR007820">
    <property type="entry name" value="AbrB_fam"/>
</dbReference>
<accession>A0A7Z0WYY4</accession>
<keyword evidence="1" id="KW-0472">Membrane</keyword>
<keyword evidence="1" id="KW-1133">Transmembrane helix</keyword>
<dbReference type="InterPro" id="IPR017516">
    <property type="entry name" value="AbrB_dup"/>
</dbReference>
<feature type="transmembrane region" description="Helical" evidence="1">
    <location>
        <begin position="167"/>
        <end position="189"/>
    </location>
</feature>
<gene>
    <name evidence="2" type="ORF">B4121_1699</name>
</gene>
<feature type="transmembrane region" description="Helical" evidence="1">
    <location>
        <begin position="266"/>
        <end position="287"/>
    </location>
</feature>
<dbReference type="PIRSF" id="PIRSF038991">
    <property type="entry name" value="Protein_AbrB"/>
    <property type="match status" value="1"/>
</dbReference>
<feature type="transmembrane region" description="Helical" evidence="1">
    <location>
        <begin position="107"/>
        <end position="131"/>
    </location>
</feature>
<sequence length="398" mass="42503">MNKMIAVIRKKVFHLREKRDFLRDILLILISSFGGFLLSLTGMTIGWMVGTMTAAACLSLFRPSPLKAAVRQNGIHHGWLQFGQMLLGIELGQKINMSVISIFKENWLIVGVMLLLSVVFAMLSGFVLWRFSKTDMLTSFVGTAPGGLSAMPGIAQEVGANTAIVSLVQMIRVLLVVMTIPFFVFFINAKQPDAHTAGSQVIAAGTSAFEAPHIAWTALIVLGGFGVCKAMKALRFPAPWLLGSMTGAAVLQIAGASMTGLSATAWWPHGFSVLSQICLGATIGSKISKEMFIGVRKTLIVALASSVGLIIAMILSAAVTAKAAGISLTTAILAFAPGGIAEMATTSVTLHADSTFVVAVQVLRVVLVIAMLPPFFRLLQQKSEKYSHPRMKKVRAEG</sequence>
<dbReference type="Proteomes" id="UP000185604">
    <property type="component" value="Unassembled WGS sequence"/>
</dbReference>
<dbReference type="EMBL" id="LKPO01000009">
    <property type="protein sequence ID" value="OLF94869.1"/>
    <property type="molecule type" value="Genomic_DNA"/>
</dbReference>
<feature type="transmembrane region" description="Helical" evidence="1">
    <location>
        <begin position="356"/>
        <end position="376"/>
    </location>
</feature>
<evidence type="ECO:0008006" key="4">
    <source>
        <dbReference type="Google" id="ProtNLM"/>
    </source>
</evidence>